<evidence type="ECO:0000313" key="4">
    <source>
        <dbReference type="Proteomes" id="UP000823399"/>
    </source>
</evidence>
<accession>A0A9P7ETU9</accession>
<evidence type="ECO:0000256" key="1">
    <source>
        <dbReference type="SAM" id="SignalP"/>
    </source>
</evidence>
<dbReference type="EMBL" id="JABBWM010000128">
    <property type="protein sequence ID" value="KAG2087830.1"/>
    <property type="molecule type" value="Genomic_DNA"/>
</dbReference>
<organism evidence="3 4">
    <name type="scientific">Suillus discolor</name>
    <dbReference type="NCBI Taxonomy" id="1912936"/>
    <lineage>
        <taxon>Eukaryota</taxon>
        <taxon>Fungi</taxon>
        <taxon>Dikarya</taxon>
        <taxon>Basidiomycota</taxon>
        <taxon>Agaricomycotina</taxon>
        <taxon>Agaricomycetes</taxon>
        <taxon>Agaricomycetidae</taxon>
        <taxon>Boletales</taxon>
        <taxon>Suillineae</taxon>
        <taxon>Suillaceae</taxon>
        <taxon>Suillus</taxon>
    </lineage>
</organism>
<dbReference type="Proteomes" id="UP000823399">
    <property type="component" value="Unassembled WGS sequence"/>
</dbReference>
<evidence type="ECO:0008006" key="5">
    <source>
        <dbReference type="Google" id="ProtNLM"/>
    </source>
</evidence>
<keyword evidence="1" id="KW-0732">Signal</keyword>
<sequence length="73" mass="7760">MLMPATSPHPLSLACCSFWLAFAGSLAVSHSPTVSCSLSHTPAGCSHPLSLTPLSLTLRLSQPASMTYYQIQR</sequence>
<proteinExistence type="predicted"/>
<dbReference type="AlphaFoldDB" id="A0A9P7ETU9"/>
<feature type="chain" id="PRO_5040711788" description="Secreted protein" evidence="1">
    <location>
        <begin position="28"/>
        <end position="73"/>
    </location>
</feature>
<dbReference type="RefSeq" id="XP_041285344.1">
    <property type="nucleotide sequence ID" value="XM_041439266.1"/>
</dbReference>
<comment type="caution">
    <text evidence="3">The sequence shown here is derived from an EMBL/GenBank/DDBJ whole genome shotgun (WGS) entry which is preliminary data.</text>
</comment>
<evidence type="ECO:0000313" key="2">
    <source>
        <dbReference type="EMBL" id="KAG2087822.1"/>
    </source>
</evidence>
<reference evidence="3" key="1">
    <citation type="journal article" date="2020" name="New Phytol.">
        <title>Comparative genomics reveals dynamic genome evolution in host specialist ectomycorrhizal fungi.</title>
        <authorList>
            <person name="Lofgren L.A."/>
            <person name="Nguyen N.H."/>
            <person name="Vilgalys R."/>
            <person name="Ruytinx J."/>
            <person name="Liao H.L."/>
            <person name="Branco S."/>
            <person name="Kuo A."/>
            <person name="LaButti K."/>
            <person name="Lipzen A."/>
            <person name="Andreopoulos W."/>
            <person name="Pangilinan J."/>
            <person name="Riley R."/>
            <person name="Hundley H."/>
            <person name="Na H."/>
            <person name="Barry K."/>
            <person name="Grigoriev I.V."/>
            <person name="Stajich J.E."/>
            <person name="Kennedy P.G."/>
        </authorList>
    </citation>
    <scope>NUCLEOTIDE SEQUENCE</scope>
    <source>
        <strain evidence="3">FC423</strain>
    </source>
</reference>
<feature type="signal peptide" evidence="1">
    <location>
        <begin position="1"/>
        <end position="27"/>
    </location>
</feature>
<dbReference type="EMBL" id="JABBWM010000128">
    <property type="protein sequence ID" value="KAG2087822.1"/>
    <property type="molecule type" value="Genomic_DNA"/>
</dbReference>
<protein>
    <recommendedName>
        <fullName evidence="5">Secreted protein</fullName>
    </recommendedName>
</protein>
<dbReference type="GeneID" id="64701525"/>
<gene>
    <name evidence="2" type="ORF">F5147DRAFT_727506</name>
    <name evidence="3" type="ORF">F5147DRAFT_727512</name>
</gene>
<keyword evidence="4" id="KW-1185">Reference proteome</keyword>
<evidence type="ECO:0000313" key="3">
    <source>
        <dbReference type="EMBL" id="KAG2087830.1"/>
    </source>
</evidence>
<name>A0A9P7ETU9_9AGAM</name>